<reference evidence="3" key="1">
    <citation type="submission" date="2016-06" db="UniProtKB">
        <authorList>
            <consortium name="WormBaseParasite"/>
        </authorList>
    </citation>
    <scope>IDENTIFICATION</scope>
</reference>
<feature type="transmembrane region" description="Helical" evidence="2">
    <location>
        <begin position="279"/>
        <end position="301"/>
    </location>
</feature>
<keyword evidence="2" id="KW-0812">Transmembrane</keyword>
<keyword evidence="2" id="KW-0472">Membrane</keyword>
<dbReference type="WBParaSite" id="ECPE_0001423701-mRNA-1">
    <property type="protein sequence ID" value="ECPE_0001423701-mRNA-1"/>
    <property type="gene ID" value="ECPE_0001423701"/>
</dbReference>
<feature type="compositionally biased region" description="Low complexity" evidence="1">
    <location>
        <begin position="18"/>
        <end position="59"/>
    </location>
</feature>
<accession>A0A183B4R2</accession>
<organism evidence="3">
    <name type="scientific">Echinostoma caproni</name>
    <dbReference type="NCBI Taxonomy" id="27848"/>
    <lineage>
        <taxon>Eukaryota</taxon>
        <taxon>Metazoa</taxon>
        <taxon>Spiralia</taxon>
        <taxon>Lophotrochozoa</taxon>
        <taxon>Platyhelminthes</taxon>
        <taxon>Trematoda</taxon>
        <taxon>Digenea</taxon>
        <taxon>Plagiorchiida</taxon>
        <taxon>Echinostomata</taxon>
        <taxon>Echinostomatoidea</taxon>
        <taxon>Echinostomatidae</taxon>
        <taxon>Echinostoma</taxon>
    </lineage>
</organism>
<dbReference type="AlphaFoldDB" id="A0A183B4R2"/>
<evidence type="ECO:0000313" key="3">
    <source>
        <dbReference type="WBParaSite" id="ECPE_0001423701-mRNA-1"/>
    </source>
</evidence>
<feature type="region of interest" description="Disordered" evidence="1">
    <location>
        <begin position="12"/>
        <end position="79"/>
    </location>
</feature>
<evidence type="ECO:0000256" key="2">
    <source>
        <dbReference type="SAM" id="Phobius"/>
    </source>
</evidence>
<feature type="compositionally biased region" description="Pro residues" evidence="1">
    <location>
        <begin position="60"/>
        <end position="71"/>
    </location>
</feature>
<evidence type="ECO:0000256" key="1">
    <source>
        <dbReference type="SAM" id="MobiDB-lite"/>
    </source>
</evidence>
<sequence>LELRLANLVAQLRPGHLPQSSPSSPSASSNELKNDTQSDTSQTASTISNSSLSLTLPTAIAPPPPPPPPTFDAPLDWTPTYGPWPQIEEEWLEEDGVVETEGDEEYVHVGHHPASSNTKTRGDGRVSDSISSGSSVPSSISPRAIAVSPPADASSHTSRASMYRSFSEEELTLTRELSDWLQLVANWFRTPWSYISLLLPKHWLSHMTPLSSNTIGVSSKNLLAIHMFLVFDTSFNALSAFYDHVCVRLFFHCRETIPVTPRLTTVTFGFTLPGVLAQMIYMALLHLAFAVCSHLLIYWTWLRPCSRKWQPDLLALSHSSYTPLPLVPLNSSVGCHSIKQRPTKRKDNLSGSSHYSKQIKAHPTEQSCVTNVAPSSLVSWNHASEMKGTKRPINGNAVHTIVLTVVPQIETLQLFSYVLSRLPSKLHRILLARTEPECRYYSEPGAEIRPSVAPQPCSRLLARPVVEAGLTTGTSEPHPEAACAITTDVLEI</sequence>
<keyword evidence="2" id="KW-1133">Transmembrane helix</keyword>
<protein>
    <submittedName>
        <fullName evidence="3">Reverse transcriptase domain-containing protein</fullName>
    </submittedName>
</protein>
<feature type="region of interest" description="Disordered" evidence="1">
    <location>
        <begin position="109"/>
        <end position="159"/>
    </location>
</feature>
<proteinExistence type="predicted"/>
<feature type="compositionally biased region" description="Low complexity" evidence="1">
    <location>
        <begin position="127"/>
        <end position="143"/>
    </location>
</feature>
<name>A0A183B4R2_9TREM</name>